<comment type="caution">
    <text evidence="8">The sequence shown here is derived from an EMBL/GenBank/DDBJ whole genome shotgun (WGS) entry which is preliminary data.</text>
</comment>
<dbReference type="InterPro" id="IPR045851">
    <property type="entry name" value="AMP-bd_C_sf"/>
</dbReference>
<reference evidence="8 10" key="2">
    <citation type="submission" date="2020-08" db="EMBL/GenBank/DDBJ databases">
        <title>Genomic Encyclopedia of Type Strains, Phase III (KMG-III): the genomes of soil and plant-associated and newly described type strains.</title>
        <authorList>
            <person name="Whitman W."/>
        </authorList>
    </citation>
    <scope>NUCLEOTIDE SEQUENCE [LARGE SCALE GENOMIC DNA]</scope>
    <source>
        <strain evidence="8 10">CECT 8088</strain>
    </source>
</reference>
<evidence type="ECO:0000313" key="9">
    <source>
        <dbReference type="EMBL" id="NVN29188.1"/>
    </source>
</evidence>
<keyword evidence="10" id="KW-1185">Reference proteome</keyword>
<dbReference type="EMBL" id="JACHXV010000027">
    <property type="protein sequence ID" value="MBB3175351.1"/>
    <property type="molecule type" value="Genomic_DNA"/>
</dbReference>
<reference evidence="9 11" key="1">
    <citation type="submission" date="2020-06" db="EMBL/GenBank/DDBJ databases">
        <title>Description of novel acetic acid bacteria.</title>
        <authorList>
            <person name="Sombolestani A."/>
        </authorList>
    </citation>
    <scope>NUCLEOTIDE SEQUENCE [LARGE SCALE GENOMIC DNA]</scope>
    <source>
        <strain evidence="9 11">LMG 26838</strain>
    </source>
</reference>
<evidence type="ECO:0000259" key="7">
    <source>
        <dbReference type="Pfam" id="PF13193"/>
    </source>
</evidence>
<evidence type="ECO:0000256" key="4">
    <source>
        <dbReference type="ARBA" id="ARBA00066616"/>
    </source>
</evidence>
<sequence length="506" mass="54230">MSAACLAHLTVAAASRWGSRVALRIPGQSDATYDSIDAAVARIAGGLRALGVHRGDRVVIHLPNGLEWIIAYHATVRLGAVVIPANILLSAAEVTYMVEDAEPVVLIVTAERRDSFRGLPIRVVTCGAAADAILFDDLMSADAVGPEALGSDDLLAIGYTSGTTGRPKGAVLTHGNVYASLAATATMHGRNERDVVLSSLPFPHVYGNIVMNAMFLAGTRLITTARFDAGEALRLIGKHKVTLFEGVPTMYFQMLAHDAIGQAELGSLTRCTVGGQTIPRAKLEQVVARFGCDMLELWGMTEVAGPAVTHSPFWPPHLGSIGLAVPGTEIRIADLADPTIDVPVGQSGELMVRGAQVMRGYWKREEATAEAIDANGWLATGDIAVKDKDGYYTIIDRKKDLIITAGYNIYPIEIEQVIATHPAVVMVAVAGIEDIEKGELAVAFIVRRDGSDASEADIIAYCKEHLAAYKAPRRVVFLDDLPKTSSGKILRRALRETYRQNETISD</sequence>
<dbReference type="Proteomes" id="UP000557688">
    <property type="component" value="Unassembled WGS sequence"/>
</dbReference>
<evidence type="ECO:0000256" key="2">
    <source>
        <dbReference type="ARBA" id="ARBA00022598"/>
    </source>
</evidence>
<evidence type="ECO:0000313" key="8">
    <source>
        <dbReference type="EMBL" id="MBB3175351.1"/>
    </source>
</evidence>
<dbReference type="Gene3D" id="3.40.50.12780">
    <property type="entry name" value="N-terminal domain of ligase-like"/>
    <property type="match status" value="1"/>
</dbReference>
<dbReference type="Pfam" id="PF00501">
    <property type="entry name" value="AMP-binding"/>
    <property type="match status" value="1"/>
</dbReference>
<dbReference type="InterPro" id="IPR020845">
    <property type="entry name" value="AMP-binding_CS"/>
</dbReference>
<evidence type="ECO:0000256" key="5">
    <source>
        <dbReference type="ARBA" id="ARBA00067668"/>
    </source>
</evidence>
<feature type="domain" description="AMP-binding enzyme C-terminal" evidence="7">
    <location>
        <begin position="413"/>
        <end position="488"/>
    </location>
</feature>
<dbReference type="RefSeq" id="WP_176621917.1">
    <property type="nucleotide sequence ID" value="NZ_JABXXQ010000018.1"/>
</dbReference>
<dbReference type="FunFam" id="3.30.300.30:FF:000008">
    <property type="entry name" value="2,3-dihydroxybenzoate-AMP ligase"/>
    <property type="match status" value="1"/>
</dbReference>
<evidence type="ECO:0000313" key="11">
    <source>
        <dbReference type="Proteomes" id="UP000565205"/>
    </source>
</evidence>
<comment type="similarity">
    <text evidence="1">Belongs to the ATP-dependent AMP-binding enzyme family.</text>
</comment>
<name>A0A839V7E3_9PROT</name>
<dbReference type="AlphaFoldDB" id="A0A839V7E3"/>
<dbReference type="InterPro" id="IPR000873">
    <property type="entry name" value="AMP-dep_synth/lig_dom"/>
</dbReference>
<dbReference type="PANTHER" id="PTHR24096">
    <property type="entry name" value="LONG-CHAIN-FATTY-ACID--COA LIGASE"/>
    <property type="match status" value="1"/>
</dbReference>
<protein>
    <recommendedName>
        <fullName evidence="5">3-methylmercaptopropionyl-CoA ligase</fullName>
        <ecNumber evidence="4">6.2.1.44</ecNumber>
    </recommendedName>
</protein>
<keyword evidence="2 8" id="KW-0436">Ligase</keyword>
<evidence type="ECO:0000259" key="6">
    <source>
        <dbReference type="Pfam" id="PF00501"/>
    </source>
</evidence>
<dbReference type="Pfam" id="PF13193">
    <property type="entry name" value="AMP-binding_C"/>
    <property type="match status" value="1"/>
</dbReference>
<evidence type="ECO:0000256" key="1">
    <source>
        <dbReference type="ARBA" id="ARBA00006432"/>
    </source>
</evidence>
<accession>A0A839V7E3</accession>
<feature type="domain" description="AMP-dependent synthetase/ligase" evidence="6">
    <location>
        <begin position="13"/>
        <end position="362"/>
    </location>
</feature>
<proteinExistence type="inferred from homology"/>
<gene>
    <name evidence="8" type="ORF">FHR90_003205</name>
    <name evidence="9" type="ORF">HUK83_02370</name>
</gene>
<evidence type="ECO:0000313" key="10">
    <source>
        <dbReference type="Proteomes" id="UP000557688"/>
    </source>
</evidence>
<dbReference type="GO" id="GO:0016405">
    <property type="term" value="F:CoA-ligase activity"/>
    <property type="evidence" value="ECO:0007669"/>
    <property type="project" value="TreeGrafter"/>
</dbReference>
<dbReference type="Proteomes" id="UP000565205">
    <property type="component" value="Unassembled WGS sequence"/>
</dbReference>
<dbReference type="EC" id="6.2.1.44" evidence="4"/>
<evidence type="ECO:0000256" key="3">
    <source>
        <dbReference type="ARBA" id="ARBA00051915"/>
    </source>
</evidence>
<dbReference type="InterPro" id="IPR025110">
    <property type="entry name" value="AMP-bd_C"/>
</dbReference>
<dbReference type="SUPFAM" id="SSF56801">
    <property type="entry name" value="Acetyl-CoA synthetase-like"/>
    <property type="match status" value="1"/>
</dbReference>
<dbReference type="EMBL" id="JABXXQ010000018">
    <property type="protein sequence ID" value="NVN29188.1"/>
    <property type="molecule type" value="Genomic_DNA"/>
</dbReference>
<dbReference type="PROSITE" id="PS00455">
    <property type="entry name" value="AMP_BINDING"/>
    <property type="match status" value="1"/>
</dbReference>
<comment type="catalytic activity">
    <reaction evidence="3">
        <text>3-(methylsulfanyl)propanoate + ATP + CoA = 3-(methylsulfanyl)propanoyl-CoA + AMP + diphosphate</text>
        <dbReference type="Rhea" id="RHEA:43052"/>
        <dbReference type="ChEBI" id="CHEBI:30616"/>
        <dbReference type="ChEBI" id="CHEBI:33019"/>
        <dbReference type="ChEBI" id="CHEBI:49016"/>
        <dbReference type="ChEBI" id="CHEBI:57287"/>
        <dbReference type="ChEBI" id="CHEBI:82815"/>
        <dbReference type="ChEBI" id="CHEBI:456215"/>
        <dbReference type="EC" id="6.2.1.44"/>
    </reaction>
    <physiologicalReaction direction="left-to-right" evidence="3">
        <dbReference type="Rhea" id="RHEA:43053"/>
    </physiologicalReaction>
</comment>
<organism evidence="8 10">
    <name type="scientific">Endobacter medicaginis</name>
    <dbReference type="NCBI Taxonomy" id="1181271"/>
    <lineage>
        <taxon>Bacteria</taxon>
        <taxon>Pseudomonadati</taxon>
        <taxon>Pseudomonadota</taxon>
        <taxon>Alphaproteobacteria</taxon>
        <taxon>Acetobacterales</taxon>
        <taxon>Acetobacteraceae</taxon>
        <taxon>Endobacter</taxon>
    </lineage>
</organism>
<dbReference type="InterPro" id="IPR042099">
    <property type="entry name" value="ANL_N_sf"/>
</dbReference>
<dbReference type="Gene3D" id="3.30.300.30">
    <property type="match status" value="1"/>
</dbReference>